<protein>
    <submittedName>
        <fullName evidence="1">Uncharacterized protein</fullName>
    </submittedName>
</protein>
<comment type="caution">
    <text evidence="1">The sequence shown here is derived from an EMBL/GenBank/DDBJ whole genome shotgun (WGS) entry which is preliminary data.</text>
</comment>
<name>A0A8J2JFT3_9HEXA</name>
<keyword evidence="2" id="KW-1185">Reference proteome</keyword>
<dbReference type="AlphaFoldDB" id="A0A8J2JFT3"/>
<evidence type="ECO:0000313" key="1">
    <source>
        <dbReference type="EMBL" id="CAG7715970.1"/>
    </source>
</evidence>
<reference evidence="1" key="1">
    <citation type="submission" date="2021-06" db="EMBL/GenBank/DDBJ databases">
        <authorList>
            <person name="Hodson N. C."/>
            <person name="Mongue J. A."/>
            <person name="Jaron S. K."/>
        </authorList>
    </citation>
    <scope>NUCLEOTIDE SEQUENCE</scope>
</reference>
<dbReference type="Proteomes" id="UP000708208">
    <property type="component" value="Unassembled WGS sequence"/>
</dbReference>
<gene>
    <name evidence="1" type="ORF">AFUS01_LOCUS5503</name>
</gene>
<dbReference type="EMBL" id="CAJVCH010035116">
    <property type="protein sequence ID" value="CAG7715970.1"/>
    <property type="molecule type" value="Genomic_DNA"/>
</dbReference>
<organism evidence="1 2">
    <name type="scientific">Allacma fusca</name>
    <dbReference type="NCBI Taxonomy" id="39272"/>
    <lineage>
        <taxon>Eukaryota</taxon>
        <taxon>Metazoa</taxon>
        <taxon>Ecdysozoa</taxon>
        <taxon>Arthropoda</taxon>
        <taxon>Hexapoda</taxon>
        <taxon>Collembola</taxon>
        <taxon>Symphypleona</taxon>
        <taxon>Sminthuridae</taxon>
        <taxon>Allacma</taxon>
    </lineage>
</organism>
<sequence>MGVNYEDNFSNIFSHQQGPNVNVALMGFKLYHSLKFNESFAVRLFSTDCSKKNLIVEEVEEDVEYKSANVCLNCINVNPPHGSQRT</sequence>
<accession>A0A8J2JFT3</accession>
<proteinExistence type="predicted"/>
<evidence type="ECO:0000313" key="2">
    <source>
        <dbReference type="Proteomes" id="UP000708208"/>
    </source>
</evidence>